<accession>A0A364RHI8</accession>
<comment type="caution">
    <text evidence="2">The sequence shown here is derived from an EMBL/GenBank/DDBJ whole genome shotgun (WGS) entry which is preliminary data.</text>
</comment>
<keyword evidence="1" id="KW-0812">Transmembrane</keyword>
<sequence>MKTIIFFILLVILLFTAEAILSLETTIHPEQDNDNLIHEFIVLVLCMGGLLVTGKSIFRKYSR</sequence>
<dbReference type="EMBL" id="QMDV01000001">
    <property type="protein sequence ID" value="RAU83769.1"/>
    <property type="molecule type" value="Genomic_DNA"/>
</dbReference>
<keyword evidence="3" id="KW-1185">Reference proteome</keyword>
<dbReference type="RefSeq" id="WP_112303806.1">
    <property type="nucleotide sequence ID" value="NZ_QMDV01000001.1"/>
</dbReference>
<name>A0A364RHI8_9BACT</name>
<reference evidence="2 3" key="2">
    <citation type="submission" date="2018-07" db="EMBL/GenBank/DDBJ databases">
        <title>Pontibacter sp. 2b14 genomic sequence and assembly.</title>
        <authorList>
            <person name="Du Z.-J."/>
        </authorList>
    </citation>
    <scope>NUCLEOTIDE SEQUENCE [LARGE SCALE GENOMIC DNA]</scope>
    <source>
        <strain evidence="2 3">2b14</strain>
    </source>
</reference>
<evidence type="ECO:0000313" key="2">
    <source>
        <dbReference type="EMBL" id="RAU83769.1"/>
    </source>
</evidence>
<proteinExistence type="predicted"/>
<feature type="transmembrane region" description="Helical" evidence="1">
    <location>
        <begin position="35"/>
        <end position="53"/>
    </location>
</feature>
<protein>
    <submittedName>
        <fullName evidence="2">Uncharacterized protein</fullName>
    </submittedName>
</protein>
<keyword evidence="1" id="KW-1133">Transmembrane helix</keyword>
<organism evidence="2 3">
    <name type="scientific">Pontibacter arcticus</name>
    <dbReference type="NCBI Taxonomy" id="2080288"/>
    <lineage>
        <taxon>Bacteria</taxon>
        <taxon>Pseudomonadati</taxon>
        <taxon>Bacteroidota</taxon>
        <taxon>Cytophagia</taxon>
        <taxon>Cytophagales</taxon>
        <taxon>Hymenobacteraceae</taxon>
        <taxon>Pontibacter</taxon>
    </lineage>
</organism>
<dbReference type="Proteomes" id="UP000251692">
    <property type="component" value="Unassembled WGS sequence"/>
</dbReference>
<gene>
    <name evidence="2" type="ORF">DP923_01495</name>
</gene>
<evidence type="ECO:0000256" key="1">
    <source>
        <dbReference type="SAM" id="Phobius"/>
    </source>
</evidence>
<reference evidence="2 3" key="1">
    <citation type="submission" date="2018-06" db="EMBL/GenBank/DDBJ databases">
        <authorList>
            <person name="Liu Z.-W."/>
        </authorList>
    </citation>
    <scope>NUCLEOTIDE SEQUENCE [LARGE SCALE GENOMIC DNA]</scope>
    <source>
        <strain evidence="2 3">2b14</strain>
    </source>
</reference>
<dbReference type="AlphaFoldDB" id="A0A364RHI8"/>
<keyword evidence="1" id="KW-0472">Membrane</keyword>
<evidence type="ECO:0000313" key="3">
    <source>
        <dbReference type="Proteomes" id="UP000251692"/>
    </source>
</evidence>